<accession>A0A645D656</accession>
<organism evidence="1">
    <name type="scientific">bioreactor metagenome</name>
    <dbReference type="NCBI Taxonomy" id="1076179"/>
    <lineage>
        <taxon>unclassified sequences</taxon>
        <taxon>metagenomes</taxon>
        <taxon>ecological metagenomes</taxon>
    </lineage>
</organism>
<proteinExistence type="predicted"/>
<dbReference type="AlphaFoldDB" id="A0A645D656"/>
<protein>
    <submittedName>
        <fullName evidence="1">Uncharacterized protein</fullName>
    </submittedName>
</protein>
<comment type="caution">
    <text evidence="1">The sequence shown here is derived from an EMBL/GenBank/DDBJ whole genome shotgun (WGS) entry which is preliminary data.</text>
</comment>
<dbReference type="EMBL" id="VSSQ01033280">
    <property type="protein sequence ID" value="MPM84814.1"/>
    <property type="molecule type" value="Genomic_DNA"/>
</dbReference>
<reference evidence="1" key="1">
    <citation type="submission" date="2019-08" db="EMBL/GenBank/DDBJ databases">
        <authorList>
            <person name="Kucharzyk K."/>
            <person name="Murdoch R.W."/>
            <person name="Higgins S."/>
            <person name="Loffler F."/>
        </authorList>
    </citation>
    <scope>NUCLEOTIDE SEQUENCE</scope>
</reference>
<sequence length="137" mass="15611">MKRFEIAPHILFEQFQISAAGGRHIVIDRPAVFDPVVEISPAVIGIVETSTLRGFDFIGGIGPLRRFRRIDNLHRRMGDHDQFCVRRGRGELRQTVLELTVKRLAMLKRHEFFNVGLAVRPQRTFAAVNGARIVNQP</sequence>
<name>A0A645D656_9ZZZZ</name>
<gene>
    <name evidence="1" type="ORF">SDC9_131890</name>
</gene>
<evidence type="ECO:0000313" key="1">
    <source>
        <dbReference type="EMBL" id="MPM84814.1"/>
    </source>
</evidence>